<feature type="region of interest" description="Disordered" evidence="1">
    <location>
        <begin position="149"/>
        <end position="203"/>
    </location>
</feature>
<dbReference type="VEuPathDB" id="FungiDB:DIURU_002187"/>
<dbReference type="EMBL" id="SWFT01000066">
    <property type="protein sequence ID" value="KAA8903676.1"/>
    <property type="molecule type" value="Genomic_DNA"/>
</dbReference>
<comment type="caution">
    <text evidence="2">The sequence shown here is derived from an EMBL/GenBank/DDBJ whole genome shotgun (WGS) entry which is preliminary data.</text>
</comment>
<dbReference type="GeneID" id="54780838"/>
<gene>
    <name evidence="2" type="ORF">DIURU_002187</name>
</gene>
<feature type="compositionally biased region" description="Low complexity" evidence="1">
    <location>
        <begin position="180"/>
        <end position="190"/>
    </location>
</feature>
<feature type="compositionally biased region" description="Low complexity" evidence="1">
    <location>
        <begin position="223"/>
        <end position="244"/>
    </location>
</feature>
<name>A0A642USF8_DIURU</name>
<dbReference type="RefSeq" id="XP_034012882.1">
    <property type="nucleotide sequence ID" value="XM_034154811.1"/>
</dbReference>
<evidence type="ECO:0000313" key="3">
    <source>
        <dbReference type="Proteomes" id="UP000449547"/>
    </source>
</evidence>
<feature type="region of interest" description="Disordered" evidence="1">
    <location>
        <begin position="219"/>
        <end position="244"/>
    </location>
</feature>
<dbReference type="Proteomes" id="UP000449547">
    <property type="component" value="Unassembled WGS sequence"/>
</dbReference>
<dbReference type="OrthoDB" id="4089215at2759"/>
<sequence>MMTAAPIDIEHELSRPFQRLSLAIPIDSKRYVIMCRFLSIVLNLDDTVLDEQGVPHPEVAARPPVELLPNIAFPPDIWLRDDINIKDVKVKTTMLVEINQWLEQELVGTATDMSEEQTLSYYEKLLQAYNFYDMPSRRSSSMSLYSAESVLHEKEHENDSAAPAAQEVTPPATPSPGKTSRSASQKSSASPIHTTNNPKRVSALSREIINSRKRFSTLLGHQSSAPSSVPSSSASPSSAASDATVVDDDKLNNLLSKTKIYSKLKKNRESASSISSTTSGGYSNRNSVATTASGASSHGSRRRSSVLSSLDDHRLVAGHAVHLSAEQKRENRKQKFEYYLQLMKLYQITETILKTLSETKDPKMSNTKLVRFLEFLKKKVFRFVIVDISSMIMDYAMVKSSNLLYSP</sequence>
<keyword evidence="3" id="KW-1185">Reference proteome</keyword>
<reference evidence="2 3" key="1">
    <citation type="submission" date="2019-07" db="EMBL/GenBank/DDBJ databases">
        <title>Genome assembly of two rare yeast pathogens: Diutina rugosa and Trichomonascus ciferrii.</title>
        <authorList>
            <person name="Mixao V."/>
            <person name="Saus E."/>
            <person name="Hansen A."/>
            <person name="Lass-Flor C."/>
            <person name="Gabaldon T."/>
        </authorList>
    </citation>
    <scope>NUCLEOTIDE SEQUENCE [LARGE SCALE GENOMIC DNA]</scope>
    <source>
        <strain evidence="2 3">CBS 613</strain>
    </source>
</reference>
<protein>
    <submittedName>
        <fullName evidence="2">Uncharacterized protein</fullName>
    </submittedName>
</protein>
<dbReference type="AlphaFoldDB" id="A0A642USF8"/>
<proteinExistence type="predicted"/>
<feature type="compositionally biased region" description="Basic and acidic residues" evidence="1">
    <location>
        <begin position="150"/>
        <end position="159"/>
    </location>
</feature>
<evidence type="ECO:0000256" key="1">
    <source>
        <dbReference type="SAM" id="MobiDB-lite"/>
    </source>
</evidence>
<evidence type="ECO:0000313" key="2">
    <source>
        <dbReference type="EMBL" id="KAA8903676.1"/>
    </source>
</evidence>
<organism evidence="2 3">
    <name type="scientific">Diutina rugosa</name>
    <name type="common">Yeast</name>
    <name type="synonym">Candida rugosa</name>
    <dbReference type="NCBI Taxonomy" id="5481"/>
    <lineage>
        <taxon>Eukaryota</taxon>
        <taxon>Fungi</taxon>
        <taxon>Dikarya</taxon>
        <taxon>Ascomycota</taxon>
        <taxon>Saccharomycotina</taxon>
        <taxon>Pichiomycetes</taxon>
        <taxon>Debaryomycetaceae</taxon>
        <taxon>Diutina</taxon>
    </lineage>
</organism>
<feature type="compositionally biased region" description="Low complexity" evidence="1">
    <location>
        <begin position="270"/>
        <end position="298"/>
    </location>
</feature>
<feature type="region of interest" description="Disordered" evidence="1">
    <location>
        <begin position="266"/>
        <end position="304"/>
    </location>
</feature>
<accession>A0A642USF8</accession>
<dbReference type="OMA" id="VYDIPTR"/>